<accession>S9RW36</accession>
<sequence>MSLLEAAPDWGELYDLRADPNETRNLWDDPDSAAQKLRLLEAFARRQIALRDLSLCPTARA</sequence>
<evidence type="ECO:0000313" key="1">
    <source>
        <dbReference type="EMBL" id="EPX78209.1"/>
    </source>
</evidence>
<dbReference type="Proteomes" id="UP000015351">
    <property type="component" value="Unassembled WGS sequence"/>
</dbReference>
<dbReference type="InterPro" id="IPR017850">
    <property type="entry name" value="Alkaline_phosphatase_core_sf"/>
</dbReference>
<dbReference type="SUPFAM" id="SSF53649">
    <property type="entry name" value="Alkaline phosphatase-like"/>
    <property type="match status" value="1"/>
</dbReference>
<dbReference type="Gene3D" id="3.40.720.10">
    <property type="entry name" value="Alkaline Phosphatase, subunit A"/>
    <property type="match status" value="1"/>
</dbReference>
<name>S9RW36_9RHOB</name>
<keyword evidence="1" id="KW-0378">Hydrolase</keyword>
<dbReference type="EMBL" id="AONI01000013">
    <property type="protein sequence ID" value="EPX78209.1"/>
    <property type="molecule type" value="Genomic_DNA"/>
</dbReference>
<keyword evidence="2" id="KW-1185">Reference proteome</keyword>
<dbReference type="STRING" id="1123360.thalar_02438"/>
<proteinExistence type="predicted"/>
<reference evidence="2" key="1">
    <citation type="journal article" date="2013" name="Stand. Genomic Sci.">
        <title>Genome sequence of the Litoreibacter arenae type strain (DSM 19593(T)), a member of the Roseobacter clade isolated from sea sand.</title>
        <authorList>
            <person name="Riedel T."/>
            <person name="Fiebig A."/>
            <person name="Petersen J."/>
            <person name="Gronow S."/>
            <person name="Kyrpides N.C."/>
            <person name="Goker M."/>
            <person name="Klenk H.P."/>
        </authorList>
    </citation>
    <scope>NUCLEOTIDE SEQUENCE [LARGE SCALE GENOMIC DNA]</scope>
    <source>
        <strain evidence="2">DSM 19593</strain>
    </source>
</reference>
<protein>
    <submittedName>
        <fullName evidence="1">Choline-sulfatase</fullName>
        <ecNumber evidence="1">3.1.6.6</ecNumber>
    </submittedName>
</protein>
<dbReference type="EC" id="3.1.6.6" evidence="1"/>
<dbReference type="AlphaFoldDB" id="S9RW36"/>
<organism evidence="1 2">
    <name type="scientific">Litoreibacter arenae DSM 19593</name>
    <dbReference type="NCBI Taxonomy" id="1123360"/>
    <lineage>
        <taxon>Bacteria</taxon>
        <taxon>Pseudomonadati</taxon>
        <taxon>Pseudomonadota</taxon>
        <taxon>Alphaproteobacteria</taxon>
        <taxon>Rhodobacterales</taxon>
        <taxon>Roseobacteraceae</taxon>
        <taxon>Litoreibacter</taxon>
    </lineage>
</organism>
<dbReference type="HOGENOM" id="CLU_2917116_0_0_5"/>
<gene>
    <name evidence="1" type="ORF">thalar_02438</name>
</gene>
<dbReference type="RefSeq" id="WP_021101367.1">
    <property type="nucleotide sequence ID" value="NZ_KE557311.1"/>
</dbReference>
<evidence type="ECO:0000313" key="2">
    <source>
        <dbReference type="Proteomes" id="UP000015351"/>
    </source>
</evidence>
<comment type="caution">
    <text evidence="1">The sequence shown here is derived from an EMBL/GenBank/DDBJ whole genome shotgun (WGS) entry which is preliminary data.</text>
</comment>
<dbReference type="GO" id="GO:0047753">
    <property type="term" value="F:choline-sulfatase activity"/>
    <property type="evidence" value="ECO:0007669"/>
    <property type="project" value="UniProtKB-EC"/>
</dbReference>